<dbReference type="Pfam" id="PF01408">
    <property type="entry name" value="GFO_IDH_MocA"/>
    <property type="match status" value="1"/>
</dbReference>
<dbReference type="Gene3D" id="3.30.360.10">
    <property type="entry name" value="Dihydrodipicolinate Reductase, domain 2"/>
    <property type="match status" value="1"/>
</dbReference>
<gene>
    <name evidence="4" type="ORF">Prum_092000</name>
</gene>
<dbReference type="Pfam" id="PF22725">
    <property type="entry name" value="GFO_IDH_MocA_C3"/>
    <property type="match status" value="1"/>
</dbReference>
<dbReference type="InterPro" id="IPR050463">
    <property type="entry name" value="Gfo/Idh/MocA_oxidrdct_glycsds"/>
</dbReference>
<keyword evidence="5" id="KW-1185">Reference proteome</keyword>
<dbReference type="PANTHER" id="PTHR43818:SF11">
    <property type="entry name" value="BCDNA.GH03377"/>
    <property type="match status" value="1"/>
</dbReference>
<dbReference type="SUPFAM" id="SSF55347">
    <property type="entry name" value="Glyceraldehyde-3-phosphate dehydrogenase-like, C-terminal domain"/>
    <property type="match status" value="1"/>
</dbReference>
<dbReference type="InterPro" id="IPR000683">
    <property type="entry name" value="Gfo/Idh/MocA-like_OxRdtase_N"/>
</dbReference>
<feature type="domain" description="Gfo/Idh/MocA-like oxidoreductase N-terminal" evidence="2">
    <location>
        <begin position="1"/>
        <end position="108"/>
    </location>
</feature>
<evidence type="ECO:0000259" key="2">
    <source>
        <dbReference type="Pfam" id="PF01408"/>
    </source>
</evidence>
<reference evidence="4 5" key="2">
    <citation type="submission" date="2020-03" db="EMBL/GenBank/DDBJ databases">
        <authorList>
            <person name="Ichikawa N."/>
            <person name="Kimura A."/>
            <person name="Kitahashi Y."/>
            <person name="Uohara A."/>
        </authorList>
    </citation>
    <scope>NUCLEOTIDE SEQUENCE [LARGE SCALE GENOMIC DNA]</scope>
    <source>
        <strain evidence="4 5">NBRC 108638</strain>
    </source>
</reference>
<name>A0A6V8LKZ9_9ACTN</name>
<dbReference type="Gene3D" id="3.40.50.720">
    <property type="entry name" value="NAD(P)-binding Rossmann-like Domain"/>
    <property type="match status" value="1"/>
</dbReference>
<feature type="domain" description="GFO/IDH/MocA-like oxidoreductase" evidence="3">
    <location>
        <begin position="124"/>
        <end position="256"/>
    </location>
</feature>
<evidence type="ECO:0000313" key="4">
    <source>
        <dbReference type="EMBL" id="GFJ95558.1"/>
    </source>
</evidence>
<evidence type="ECO:0000313" key="5">
    <source>
        <dbReference type="Proteomes" id="UP000482960"/>
    </source>
</evidence>
<dbReference type="InterPro" id="IPR036291">
    <property type="entry name" value="NAD(P)-bd_dom_sf"/>
</dbReference>
<organism evidence="4 5">
    <name type="scientific">Phytohabitans rumicis</name>
    <dbReference type="NCBI Taxonomy" id="1076125"/>
    <lineage>
        <taxon>Bacteria</taxon>
        <taxon>Bacillati</taxon>
        <taxon>Actinomycetota</taxon>
        <taxon>Actinomycetes</taxon>
        <taxon>Micromonosporales</taxon>
        <taxon>Micromonosporaceae</taxon>
    </lineage>
</organism>
<reference evidence="4 5" key="1">
    <citation type="submission" date="2020-03" db="EMBL/GenBank/DDBJ databases">
        <title>Whole genome shotgun sequence of Phytohabitans rumicis NBRC 108638.</title>
        <authorList>
            <person name="Komaki H."/>
            <person name="Tamura T."/>
        </authorList>
    </citation>
    <scope>NUCLEOTIDE SEQUENCE [LARGE SCALE GENOMIC DNA]</scope>
    <source>
        <strain evidence="4 5">NBRC 108638</strain>
    </source>
</reference>
<dbReference type="AlphaFoldDB" id="A0A6V8LKZ9"/>
<dbReference type="PANTHER" id="PTHR43818">
    <property type="entry name" value="BCDNA.GH03377"/>
    <property type="match status" value="1"/>
</dbReference>
<evidence type="ECO:0000259" key="3">
    <source>
        <dbReference type="Pfam" id="PF22725"/>
    </source>
</evidence>
<comment type="caution">
    <text evidence="4">The sequence shown here is derived from an EMBL/GenBank/DDBJ whole genome shotgun (WGS) entry which is preliminary data.</text>
</comment>
<accession>A0A6V8LKZ9</accession>
<dbReference type="EMBL" id="BLPG01000001">
    <property type="protein sequence ID" value="GFJ95558.1"/>
    <property type="molecule type" value="Genomic_DNA"/>
</dbReference>
<dbReference type="InterPro" id="IPR055170">
    <property type="entry name" value="GFO_IDH_MocA-like_dom"/>
</dbReference>
<sequence length="361" mass="37807">MIGCGDVSRKYAATFARHPLVHVARCADLLPVRAGELAARTGAAPGTVDEILDDPGIELVVNLTPPQMHARVTERALRAGKSVYTEKPLAVDAPTGARLLAEATAAGLWLGCAPDTFLGPSARVVRGLIDDGEIGTPLGAAAAMLAAGHERSCATPDAFYQPGAGPMLDMGVYYVTMLVSLLGPVRRVTGMRASPAPLRTIDVGARAGATFESTVPTHVTGLLDFASGVTGTITASFDVWGSRTPPLEIYGTRGALVLPDPNFFRGRVQLRRAGQRRWIEVPVPQRWPAGRGIGVVDLAHAMRGRGPQRAGGALGRHVLEVMTGIVDADGTGRDIGSTCARPAPFHPMVSDDGCAWCETLG</sequence>
<evidence type="ECO:0000256" key="1">
    <source>
        <dbReference type="ARBA" id="ARBA00023002"/>
    </source>
</evidence>
<dbReference type="SUPFAM" id="SSF51735">
    <property type="entry name" value="NAD(P)-binding Rossmann-fold domains"/>
    <property type="match status" value="1"/>
</dbReference>
<protein>
    <submittedName>
        <fullName evidence="4">Oxidoreductase</fullName>
    </submittedName>
</protein>
<dbReference type="GO" id="GO:0016491">
    <property type="term" value="F:oxidoreductase activity"/>
    <property type="evidence" value="ECO:0007669"/>
    <property type="project" value="UniProtKB-KW"/>
</dbReference>
<dbReference type="RefSeq" id="WP_173083183.1">
    <property type="nucleotide sequence ID" value="NZ_BAABJB010000021.1"/>
</dbReference>
<dbReference type="GO" id="GO:0000166">
    <property type="term" value="F:nucleotide binding"/>
    <property type="evidence" value="ECO:0007669"/>
    <property type="project" value="InterPro"/>
</dbReference>
<keyword evidence="1" id="KW-0560">Oxidoreductase</keyword>
<proteinExistence type="predicted"/>
<dbReference type="Proteomes" id="UP000482960">
    <property type="component" value="Unassembled WGS sequence"/>
</dbReference>